<protein>
    <recommendedName>
        <fullName evidence="3">DUF1572 domain-containing protein</fullName>
    </recommendedName>
</protein>
<dbReference type="Pfam" id="PF07609">
    <property type="entry name" value="DUF1572"/>
    <property type="match status" value="1"/>
</dbReference>
<evidence type="ECO:0008006" key="3">
    <source>
        <dbReference type="Google" id="ProtNLM"/>
    </source>
</evidence>
<name>A0A1X7ITU7_9BACL</name>
<evidence type="ECO:0000313" key="2">
    <source>
        <dbReference type="Proteomes" id="UP000193834"/>
    </source>
</evidence>
<dbReference type="SUPFAM" id="SSF109854">
    <property type="entry name" value="DinB/YfiT-like putative metalloenzymes"/>
    <property type="match status" value="1"/>
</dbReference>
<organism evidence="1 2">
    <name type="scientific">Paenibacillus aquistagni</name>
    <dbReference type="NCBI Taxonomy" id="1852522"/>
    <lineage>
        <taxon>Bacteria</taxon>
        <taxon>Bacillati</taxon>
        <taxon>Bacillota</taxon>
        <taxon>Bacilli</taxon>
        <taxon>Bacillales</taxon>
        <taxon>Paenibacillaceae</taxon>
        <taxon>Paenibacillus</taxon>
    </lineage>
</organism>
<dbReference type="EMBL" id="FXAZ01000001">
    <property type="protein sequence ID" value="SMG18613.1"/>
    <property type="molecule type" value="Genomic_DNA"/>
</dbReference>
<gene>
    <name evidence="1" type="ORF">SAMN06295960_0808</name>
</gene>
<dbReference type="InterPro" id="IPR011466">
    <property type="entry name" value="DUF1572"/>
</dbReference>
<dbReference type="OrthoDB" id="68731at2"/>
<dbReference type="Gene3D" id="1.20.120.450">
    <property type="entry name" value="dinb family like domain"/>
    <property type="match status" value="1"/>
</dbReference>
<accession>A0A1X7ITU7</accession>
<dbReference type="AlphaFoldDB" id="A0A1X7ITU7"/>
<dbReference type="RefSeq" id="WP_085493028.1">
    <property type="nucleotide sequence ID" value="NZ_FXAZ01000001.1"/>
</dbReference>
<dbReference type="Proteomes" id="UP000193834">
    <property type="component" value="Unassembled WGS sequence"/>
</dbReference>
<dbReference type="STRING" id="1852522.SAMN06295960_0808"/>
<evidence type="ECO:0000313" key="1">
    <source>
        <dbReference type="EMBL" id="SMG18613.1"/>
    </source>
</evidence>
<keyword evidence="2" id="KW-1185">Reference proteome</keyword>
<reference evidence="1 2" key="1">
    <citation type="submission" date="2017-04" db="EMBL/GenBank/DDBJ databases">
        <authorList>
            <person name="Afonso C.L."/>
            <person name="Miller P.J."/>
            <person name="Scott M.A."/>
            <person name="Spackman E."/>
            <person name="Goraichik I."/>
            <person name="Dimitrov K.M."/>
            <person name="Suarez D.L."/>
            <person name="Swayne D.E."/>
        </authorList>
    </citation>
    <scope>NUCLEOTIDE SEQUENCE [LARGE SCALE GENOMIC DNA]</scope>
    <source>
        <strain evidence="1 2">11</strain>
    </source>
</reference>
<dbReference type="InterPro" id="IPR034660">
    <property type="entry name" value="DinB/YfiT-like"/>
</dbReference>
<sequence length="172" mass="19816">MTEASPHTLGESYLTAVKNRFSEVKKNGDQTFLQLQEQDLFWSPHEDSNSISVIVKHMSGNMISRWTNFLTTDGEKPDRHRDDEFAATLSSKEEMLQVWEHGWSVFLAELSTLTPDDLLRTITIRNQPMSVIDAIERQVAHYAYHVGQIVFIAKLLKGDQWQTLTIPRRKSN</sequence>
<proteinExistence type="predicted"/>